<dbReference type="EMBL" id="SACR01000001">
    <property type="protein sequence ID" value="RVU49896.1"/>
    <property type="molecule type" value="Genomic_DNA"/>
</dbReference>
<dbReference type="GO" id="GO:0005975">
    <property type="term" value="P:carbohydrate metabolic process"/>
    <property type="evidence" value="ECO:0007669"/>
    <property type="project" value="InterPro"/>
</dbReference>
<accession>A0A437RT12</accession>
<organism evidence="1 2">
    <name type="scientific">Rubrivivax rivuli</name>
    <dbReference type="NCBI Taxonomy" id="1862385"/>
    <lineage>
        <taxon>Bacteria</taxon>
        <taxon>Pseudomonadati</taxon>
        <taxon>Pseudomonadota</taxon>
        <taxon>Betaproteobacteria</taxon>
        <taxon>Burkholderiales</taxon>
        <taxon>Sphaerotilaceae</taxon>
        <taxon>Rubrivivax</taxon>
    </lineage>
</organism>
<sequence length="284" mass="30938">MTVSLELQAGALRLALRPDLGGAIAGLWHAGVPVLRSTEPAELASARLSGCYPLVPYSNRVGYRRFEWQGQAHTTAANFDDNPHSVHGVAWLRAWTVLSHSATEAELQYVHTPDAHWPFAFTLRQRFALAPAGLRVALHFTNDAPQAQPVGLGWHPYFPKRDHSHLQIHVQGRWDSDAVGLPTQHVVQAPLDGPTSGMNFDHCFSGWQGPALLRDEALSLTLTSSLPYLVIFTPATKPYHCVEPVSHVSNAIQMADPLAHGLQAVPPGGSCEGWMQLDIAQATP</sequence>
<dbReference type="GO" id="GO:0016853">
    <property type="term" value="F:isomerase activity"/>
    <property type="evidence" value="ECO:0007669"/>
    <property type="project" value="InterPro"/>
</dbReference>
<dbReference type="CDD" id="cd09021">
    <property type="entry name" value="Aldose_epim_Ec_YphB"/>
    <property type="match status" value="1"/>
</dbReference>
<reference evidence="1 2" key="1">
    <citation type="submission" date="2019-01" db="EMBL/GenBank/DDBJ databases">
        <authorList>
            <person name="Chen W.-M."/>
        </authorList>
    </citation>
    <scope>NUCLEOTIDE SEQUENCE [LARGE SCALE GENOMIC DNA]</scope>
    <source>
        <strain evidence="1 2">KYPY4</strain>
    </source>
</reference>
<dbReference type="InterPro" id="IPR014718">
    <property type="entry name" value="GH-type_carb-bd"/>
</dbReference>
<dbReference type="GO" id="GO:0030246">
    <property type="term" value="F:carbohydrate binding"/>
    <property type="evidence" value="ECO:0007669"/>
    <property type="project" value="InterPro"/>
</dbReference>
<gene>
    <name evidence="1" type="ORF">EOE66_03180</name>
</gene>
<keyword evidence="2" id="KW-1185">Reference proteome</keyword>
<evidence type="ECO:0000313" key="2">
    <source>
        <dbReference type="Proteomes" id="UP000285575"/>
    </source>
</evidence>
<dbReference type="AlphaFoldDB" id="A0A437RT12"/>
<dbReference type="Proteomes" id="UP000285575">
    <property type="component" value="Unassembled WGS sequence"/>
</dbReference>
<dbReference type="Pfam" id="PF01263">
    <property type="entry name" value="Aldose_epim"/>
    <property type="match status" value="1"/>
</dbReference>
<dbReference type="SUPFAM" id="SSF74650">
    <property type="entry name" value="Galactose mutarotase-like"/>
    <property type="match status" value="1"/>
</dbReference>
<dbReference type="OrthoDB" id="9808779at2"/>
<proteinExistence type="predicted"/>
<dbReference type="InterPro" id="IPR011013">
    <property type="entry name" value="Gal_mutarotase_sf_dom"/>
</dbReference>
<name>A0A437RT12_9BURK</name>
<comment type="caution">
    <text evidence="1">The sequence shown here is derived from an EMBL/GenBank/DDBJ whole genome shotgun (WGS) entry which is preliminary data.</text>
</comment>
<dbReference type="InterPro" id="IPR008183">
    <property type="entry name" value="Aldose_1/G6P_1-epimerase"/>
</dbReference>
<evidence type="ECO:0000313" key="1">
    <source>
        <dbReference type="EMBL" id="RVU49896.1"/>
    </source>
</evidence>
<protein>
    <submittedName>
        <fullName evidence="1">Aldose 1-epimerase</fullName>
    </submittedName>
</protein>
<dbReference type="Gene3D" id="2.70.98.10">
    <property type="match status" value="1"/>
</dbReference>